<proteinExistence type="predicted"/>
<comment type="subcellular location">
    <subcellularLocation>
        <location evidence="1">Nucleus</location>
    </subcellularLocation>
</comment>
<dbReference type="RefSeq" id="XP_045952713.1">
    <property type="nucleotide sequence ID" value="XM_046104076.1"/>
</dbReference>
<comment type="caution">
    <text evidence="3">The sequence shown here is derived from an EMBL/GenBank/DDBJ whole genome shotgun (WGS) entry which is preliminary data.</text>
</comment>
<evidence type="ECO:0000313" key="4">
    <source>
        <dbReference type="Proteomes" id="UP000758603"/>
    </source>
</evidence>
<gene>
    <name evidence="3" type="ORF">BKA67DRAFT_583523</name>
</gene>
<dbReference type="Gene3D" id="4.10.240.10">
    <property type="entry name" value="Zn(2)-C6 fungal-type DNA-binding domain"/>
    <property type="match status" value="1"/>
</dbReference>
<dbReference type="AlphaFoldDB" id="A0A9P8RI09"/>
<dbReference type="SUPFAM" id="SSF57701">
    <property type="entry name" value="Zn2/Cys6 DNA-binding domain"/>
    <property type="match status" value="1"/>
</dbReference>
<protein>
    <submittedName>
        <fullName evidence="3">Fungal-specific transcription factor domain-containing protein</fullName>
    </submittedName>
</protein>
<dbReference type="PANTHER" id="PTHR37534:SF46">
    <property type="entry name" value="ZN(II)2CYS6 TRANSCRIPTION FACTOR (EUROFUNG)"/>
    <property type="match status" value="1"/>
</dbReference>
<dbReference type="GO" id="GO:0008270">
    <property type="term" value="F:zinc ion binding"/>
    <property type="evidence" value="ECO:0007669"/>
    <property type="project" value="InterPro"/>
</dbReference>
<dbReference type="InterPro" id="IPR036864">
    <property type="entry name" value="Zn2-C6_fun-type_DNA-bd_sf"/>
</dbReference>
<sequence>MSPPTLNGRRTNSLAFAKTDCHTCIATQIQCDRQRPRCSACSAKKIVCGGYPMQLTWSKSKPQHSGAVLPSEYTDDPFYIEPLSRQASVHLMGNVSLIQSRKRQKYTFVAEHTPDQKQISTECNGACSEQSGAHVVEAKSPSPAFIQQSNDIAAATIIHPYMLGCPPLEILDNGVEPASSALEHEYRHNSEPCPNIFHISIYSDPTAPWKWSSLEPIAIDSAGGLGNSDKEYSLVEPSTIIEDDAARNQRTPASRPEDSWQIVTPLRAPVLHESLFDKFAALLNMYDQDFCVMPLSGDVASNPFRCRSETFRGSRPLLHAVIAVSSYHAGRISTTGDYPPFFDHQNTAVRLYRDALDTCIESTSGLQLLDTAMVIFLLNATHAAFNNWATQISDAWKLLRLSGGPESWVDNRRIQAQVVMILWWDATIALVSRQGPILPYSYFQALLTLEDDNHWSFFSLIGCPRQLVVPLMQLARLAEENEKAASMHCARFDPTLVDEIQASIINWENPSFEFEDDLPEEKIQQQRDEWNCVEAWRYGLLIYIIRVFQWDRTRSPPSRLIGYARHVFEHVYSCRKTAVVQKQLLLPLFFGGCETKDQYFRRSIRDYCRYWDKASGYNLFRTASSLLEDIWQELDRSPYDDVWWGSVVDKKQDLYQFPLYPMQFCFG</sequence>
<name>A0A9P8RI09_9PEZI</name>
<dbReference type="GO" id="GO:0005634">
    <property type="term" value="C:nucleus"/>
    <property type="evidence" value="ECO:0007669"/>
    <property type="project" value="UniProtKB-SubCell"/>
</dbReference>
<organism evidence="3 4">
    <name type="scientific">Truncatella angustata</name>
    <dbReference type="NCBI Taxonomy" id="152316"/>
    <lineage>
        <taxon>Eukaryota</taxon>
        <taxon>Fungi</taxon>
        <taxon>Dikarya</taxon>
        <taxon>Ascomycota</taxon>
        <taxon>Pezizomycotina</taxon>
        <taxon>Sordariomycetes</taxon>
        <taxon>Xylariomycetidae</taxon>
        <taxon>Amphisphaeriales</taxon>
        <taxon>Sporocadaceae</taxon>
        <taxon>Truncatella</taxon>
    </lineage>
</organism>
<dbReference type="EMBL" id="JAGPXC010000010">
    <property type="protein sequence ID" value="KAH6646199.1"/>
    <property type="molecule type" value="Genomic_DNA"/>
</dbReference>
<reference evidence="3" key="1">
    <citation type="journal article" date="2021" name="Nat. Commun.">
        <title>Genetic determinants of endophytism in the Arabidopsis root mycobiome.</title>
        <authorList>
            <person name="Mesny F."/>
            <person name="Miyauchi S."/>
            <person name="Thiergart T."/>
            <person name="Pickel B."/>
            <person name="Atanasova L."/>
            <person name="Karlsson M."/>
            <person name="Huettel B."/>
            <person name="Barry K.W."/>
            <person name="Haridas S."/>
            <person name="Chen C."/>
            <person name="Bauer D."/>
            <person name="Andreopoulos W."/>
            <person name="Pangilinan J."/>
            <person name="LaButti K."/>
            <person name="Riley R."/>
            <person name="Lipzen A."/>
            <person name="Clum A."/>
            <person name="Drula E."/>
            <person name="Henrissat B."/>
            <person name="Kohler A."/>
            <person name="Grigoriev I.V."/>
            <person name="Martin F.M."/>
            <person name="Hacquard S."/>
        </authorList>
    </citation>
    <scope>NUCLEOTIDE SEQUENCE</scope>
    <source>
        <strain evidence="3">MPI-SDFR-AT-0073</strain>
    </source>
</reference>
<dbReference type="Pfam" id="PF11951">
    <property type="entry name" value="Fungal_trans_2"/>
    <property type="match status" value="1"/>
</dbReference>
<dbReference type="GeneID" id="70132967"/>
<dbReference type="GO" id="GO:0000981">
    <property type="term" value="F:DNA-binding transcription factor activity, RNA polymerase II-specific"/>
    <property type="evidence" value="ECO:0007669"/>
    <property type="project" value="InterPro"/>
</dbReference>
<evidence type="ECO:0000313" key="3">
    <source>
        <dbReference type="EMBL" id="KAH6646199.1"/>
    </source>
</evidence>
<dbReference type="PANTHER" id="PTHR37534">
    <property type="entry name" value="TRANSCRIPTIONAL ACTIVATOR PROTEIN UGA3"/>
    <property type="match status" value="1"/>
</dbReference>
<keyword evidence="2" id="KW-0539">Nucleus</keyword>
<accession>A0A9P8RI09</accession>
<evidence type="ECO:0000256" key="2">
    <source>
        <dbReference type="ARBA" id="ARBA00023242"/>
    </source>
</evidence>
<dbReference type="InterPro" id="IPR021858">
    <property type="entry name" value="Fun_TF"/>
</dbReference>
<keyword evidence="4" id="KW-1185">Reference proteome</keyword>
<dbReference type="OrthoDB" id="2015447at2759"/>
<evidence type="ECO:0000256" key="1">
    <source>
        <dbReference type="ARBA" id="ARBA00004123"/>
    </source>
</evidence>
<dbReference type="Proteomes" id="UP000758603">
    <property type="component" value="Unassembled WGS sequence"/>
</dbReference>